<sequence>MVFGNIVSSPRGNLSPKQALELANVYLENAKKATDPVISFVLCHDTELSLNQARKVIKDQTLRDEVGTAYIQLGRVLDDRGRRYEAKSCCKRGEKLRTKVQDQDQFAQSSDPNNTVHPTKRSADSQDSGLPQKQHKKDHGVAVIPAHIFPENVSPPTIVSKLPAPDERLHDTPQLACCLSLLKASHSLDNMLKPDARKWLQTIEKDEDEQERLKVMATDVIRAYKRDELKDAKAVAEVVSLSPALEKDAFRDLLTQFYDGITQSDLLNFHQLDGLAQLIQGADPGYLDTDDLVKILELISTRLRKTHQQSPRHIYQLTATAARVLDAMADTNVTGLD</sequence>
<feature type="domain" description="Arm-like repeat" evidence="2">
    <location>
        <begin position="200"/>
        <end position="337"/>
    </location>
</feature>
<reference evidence="3" key="1">
    <citation type="journal article" date="2020" name="Fungal Divers.">
        <title>Resolving the Mortierellaceae phylogeny through synthesis of multi-gene phylogenetics and phylogenomics.</title>
        <authorList>
            <person name="Vandepol N."/>
            <person name="Liber J."/>
            <person name="Desiro A."/>
            <person name="Na H."/>
            <person name="Kennedy M."/>
            <person name="Barry K."/>
            <person name="Grigoriev I.V."/>
            <person name="Miller A.N."/>
            <person name="O'Donnell K."/>
            <person name="Stajich J.E."/>
            <person name="Bonito G."/>
        </authorList>
    </citation>
    <scope>NUCLEOTIDE SEQUENCE</scope>
    <source>
        <strain evidence="3">MES-2147</strain>
    </source>
</reference>
<dbReference type="AlphaFoldDB" id="A0A9P6IUC6"/>
<evidence type="ECO:0000313" key="3">
    <source>
        <dbReference type="EMBL" id="KAF9947563.1"/>
    </source>
</evidence>
<evidence type="ECO:0000256" key="1">
    <source>
        <dbReference type="SAM" id="MobiDB-lite"/>
    </source>
</evidence>
<dbReference type="Proteomes" id="UP000749646">
    <property type="component" value="Unassembled WGS sequence"/>
</dbReference>
<dbReference type="EMBL" id="JAAAHW010007553">
    <property type="protein sequence ID" value="KAF9947563.1"/>
    <property type="molecule type" value="Genomic_DNA"/>
</dbReference>
<feature type="region of interest" description="Disordered" evidence="1">
    <location>
        <begin position="100"/>
        <end position="139"/>
    </location>
</feature>
<dbReference type="Pfam" id="PF23948">
    <property type="entry name" value="ARM_5"/>
    <property type="match status" value="1"/>
</dbReference>
<evidence type="ECO:0000259" key="2">
    <source>
        <dbReference type="Pfam" id="PF23948"/>
    </source>
</evidence>
<dbReference type="OrthoDB" id="2435592at2759"/>
<name>A0A9P6IUC6_9FUNG</name>
<dbReference type="InterPro" id="IPR056251">
    <property type="entry name" value="Arm_rpt_dom"/>
</dbReference>
<accession>A0A9P6IUC6</accession>
<evidence type="ECO:0000313" key="4">
    <source>
        <dbReference type="Proteomes" id="UP000749646"/>
    </source>
</evidence>
<organism evidence="3 4">
    <name type="scientific">Modicella reniformis</name>
    <dbReference type="NCBI Taxonomy" id="1440133"/>
    <lineage>
        <taxon>Eukaryota</taxon>
        <taxon>Fungi</taxon>
        <taxon>Fungi incertae sedis</taxon>
        <taxon>Mucoromycota</taxon>
        <taxon>Mortierellomycotina</taxon>
        <taxon>Mortierellomycetes</taxon>
        <taxon>Mortierellales</taxon>
        <taxon>Mortierellaceae</taxon>
        <taxon>Modicella</taxon>
    </lineage>
</organism>
<feature type="non-terminal residue" evidence="3">
    <location>
        <position position="337"/>
    </location>
</feature>
<feature type="compositionally biased region" description="Polar residues" evidence="1">
    <location>
        <begin position="103"/>
        <end position="117"/>
    </location>
</feature>
<keyword evidence="4" id="KW-1185">Reference proteome</keyword>
<protein>
    <recommendedName>
        <fullName evidence="2">Arm-like repeat domain-containing protein</fullName>
    </recommendedName>
</protein>
<proteinExistence type="predicted"/>
<comment type="caution">
    <text evidence="3">The sequence shown here is derived from an EMBL/GenBank/DDBJ whole genome shotgun (WGS) entry which is preliminary data.</text>
</comment>
<gene>
    <name evidence="3" type="ORF">BGZ65_008723</name>
</gene>